<evidence type="ECO:0000256" key="2">
    <source>
        <dbReference type="ARBA" id="ARBA00022448"/>
    </source>
</evidence>
<feature type="transmembrane region" description="Helical" evidence="12">
    <location>
        <begin position="12"/>
        <end position="34"/>
    </location>
</feature>
<dbReference type="Pfam" id="PF00367">
    <property type="entry name" value="PTS_EIIB"/>
    <property type="match status" value="1"/>
</dbReference>
<keyword evidence="3" id="KW-1003">Cell membrane</keyword>
<dbReference type="InterPro" id="IPR010974">
    <property type="entry name" value="PTS_IIBC_nag"/>
</dbReference>
<evidence type="ECO:0000256" key="9">
    <source>
        <dbReference type="ARBA" id="ARBA00022989"/>
    </source>
</evidence>
<name>A0A1T4LI70_9FUSO</name>
<feature type="domain" description="PTS EIIC type-1" evidence="14">
    <location>
        <begin position="1"/>
        <end position="361"/>
    </location>
</feature>
<evidence type="ECO:0000256" key="10">
    <source>
        <dbReference type="ARBA" id="ARBA00023136"/>
    </source>
</evidence>
<evidence type="ECO:0000256" key="12">
    <source>
        <dbReference type="SAM" id="Phobius"/>
    </source>
</evidence>
<dbReference type="Gene3D" id="3.30.1360.60">
    <property type="entry name" value="Glucose permease domain IIB"/>
    <property type="match status" value="1"/>
</dbReference>
<evidence type="ECO:0000256" key="5">
    <source>
        <dbReference type="ARBA" id="ARBA00022679"/>
    </source>
</evidence>
<dbReference type="NCBIfam" id="TIGR00826">
    <property type="entry name" value="EIIB_glc"/>
    <property type="match status" value="1"/>
</dbReference>
<feature type="transmembrane region" description="Helical" evidence="12">
    <location>
        <begin position="46"/>
        <end position="63"/>
    </location>
</feature>
<dbReference type="STRING" id="180163.SAMN02745174_00853"/>
<evidence type="ECO:0000256" key="6">
    <source>
        <dbReference type="ARBA" id="ARBA00022683"/>
    </source>
</evidence>
<feature type="transmembrane region" description="Helical" evidence="12">
    <location>
        <begin position="219"/>
        <end position="245"/>
    </location>
</feature>
<evidence type="ECO:0000256" key="3">
    <source>
        <dbReference type="ARBA" id="ARBA00022475"/>
    </source>
</evidence>
<dbReference type="PROSITE" id="PS51098">
    <property type="entry name" value="PTS_EIIB_TYPE_1"/>
    <property type="match status" value="1"/>
</dbReference>
<evidence type="ECO:0000313" key="15">
    <source>
        <dbReference type="EMBL" id="SJZ54074.1"/>
    </source>
</evidence>
<feature type="transmembrane region" description="Helical" evidence="12">
    <location>
        <begin position="92"/>
        <end position="110"/>
    </location>
</feature>
<dbReference type="InterPro" id="IPR013013">
    <property type="entry name" value="PTS_EIIC_1"/>
</dbReference>
<dbReference type="RefSeq" id="WP_078693383.1">
    <property type="nucleotide sequence ID" value="NZ_FUWX01000006.1"/>
</dbReference>
<keyword evidence="7 12" id="KW-0812">Transmembrane</keyword>
<dbReference type="GO" id="GO:0090563">
    <property type="term" value="F:protein-phosphocysteine-sugar phosphotransferase activity"/>
    <property type="evidence" value="ECO:0007669"/>
    <property type="project" value="TreeGrafter"/>
</dbReference>
<evidence type="ECO:0000256" key="11">
    <source>
        <dbReference type="PROSITE-ProRule" id="PRU00421"/>
    </source>
</evidence>
<dbReference type="GO" id="GO:0009401">
    <property type="term" value="P:phosphoenolpyruvate-dependent sugar phosphotransferase system"/>
    <property type="evidence" value="ECO:0007669"/>
    <property type="project" value="UniProtKB-KW"/>
</dbReference>
<evidence type="ECO:0000313" key="16">
    <source>
        <dbReference type="Proteomes" id="UP000191153"/>
    </source>
</evidence>
<evidence type="ECO:0000259" key="14">
    <source>
        <dbReference type="PROSITE" id="PS51103"/>
    </source>
</evidence>
<evidence type="ECO:0000256" key="7">
    <source>
        <dbReference type="ARBA" id="ARBA00022692"/>
    </source>
</evidence>
<feature type="transmembrane region" description="Helical" evidence="12">
    <location>
        <begin position="329"/>
        <end position="349"/>
    </location>
</feature>
<dbReference type="PROSITE" id="PS01035">
    <property type="entry name" value="PTS_EIIB_TYPE_1_CYS"/>
    <property type="match status" value="1"/>
</dbReference>
<keyword evidence="8" id="KW-0418">Kinase</keyword>
<dbReference type="PROSITE" id="PS51103">
    <property type="entry name" value="PTS_EIIC_TYPE_1"/>
    <property type="match status" value="1"/>
</dbReference>
<dbReference type="GO" id="GO:0016301">
    <property type="term" value="F:kinase activity"/>
    <property type="evidence" value="ECO:0007669"/>
    <property type="project" value="UniProtKB-KW"/>
</dbReference>
<dbReference type="AlphaFoldDB" id="A0A1T4LI70"/>
<dbReference type="EMBL" id="FUWX01000006">
    <property type="protein sequence ID" value="SJZ54074.1"/>
    <property type="molecule type" value="Genomic_DNA"/>
</dbReference>
<evidence type="ECO:0000256" key="8">
    <source>
        <dbReference type="ARBA" id="ARBA00022777"/>
    </source>
</evidence>
<keyword evidence="16" id="KW-1185">Reference proteome</keyword>
<dbReference type="SUPFAM" id="SSF55604">
    <property type="entry name" value="Glucose permease domain IIB"/>
    <property type="match status" value="1"/>
</dbReference>
<keyword evidence="2" id="KW-0813">Transport</keyword>
<keyword evidence="4" id="KW-0762">Sugar transport</keyword>
<dbReference type="Proteomes" id="UP000191153">
    <property type="component" value="Unassembled WGS sequence"/>
</dbReference>
<feature type="domain" description="PTS EIIB type-1" evidence="13">
    <location>
        <begin position="375"/>
        <end position="452"/>
    </location>
</feature>
<sequence>MKLLDGAQKVGKALMLPIAVLPVAALLLRLGVLWNQPQMTAAGDVIFANLPMLFAIGVATGIAKDNNGAAALAGAVGNYILVQVATSMNKDINMGVLSGIIAGLTAGFFYNKYNGIKLPDWLGFFGGRRFVPIVTAITSLILGIIFGYLWPAVQGGIDGIGQWIIGAGVFGAFIFGVLNRILIAFGLHHILNSLVWFIFGEYGGKTGDLNRFFAGDPTAGMFMTGFFPVMMFGLPAAAFAMYLLAKPGRKRAIGGVLFSVAFTAFLTGITEPLEFMFMFVAPGLYFIHALLTGASMALTYAIGIRHGFGFSAGLIDYLLNMGLATKGWLLFPIGIAFGIIYFFLFYFIIKKFDLKTPGREEETKEDAINDFIDGEDIVQNYATALGGIDNLTTIDSCITRLRLEVKDSSLLNEGQLKALGSKGVIKLSPTAVQVIVGTAAESVANGLKKIKG</sequence>
<dbReference type="PANTHER" id="PTHR30009:SF4">
    <property type="entry name" value="PTS SYSTEM N-ACETYLGLUCOSAMINE-SPECIFIC EIICBA COMPONENT"/>
    <property type="match status" value="1"/>
</dbReference>
<feature type="transmembrane region" description="Helical" evidence="12">
    <location>
        <begin position="252"/>
        <end position="269"/>
    </location>
</feature>
<dbReference type="GO" id="GO:0015572">
    <property type="term" value="F:N-acetylglucosamine transmembrane transporter activity"/>
    <property type="evidence" value="ECO:0007669"/>
    <property type="project" value="InterPro"/>
</dbReference>
<keyword evidence="9 12" id="KW-1133">Transmembrane helix</keyword>
<dbReference type="OrthoDB" id="9764327at2"/>
<dbReference type="GO" id="GO:0015764">
    <property type="term" value="P:N-acetylglucosamine transport"/>
    <property type="evidence" value="ECO:0007669"/>
    <property type="project" value="TreeGrafter"/>
</dbReference>
<accession>A0A1T4LI70</accession>
<dbReference type="GO" id="GO:0005886">
    <property type="term" value="C:plasma membrane"/>
    <property type="evidence" value="ECO:0007669"/>
    <property type="project" value="UniProtKB-SubCell"/>
</dbReference>
<feature type="transmembrane region" description="Helical" evidence="12">
    <location>
        <begin position="275"/>
        <end position="300"/>
    </location>
</feature>
<evidence type="ECO:0000259" key="13">
    <source>
        <dbReference type="PROSITE" id="PS51098"/>
    </source>
</evidence>
<proteinExistence type="predicted"/>
<dbReference type="InterPro" id="IPR050429">
    <property type="entry name" value="PTS_Glucose_EIICBA"/>
</dbReference>
<dbReference type="InterPro" id="IPR036878">
    <property type="entry name" value="Glu_permease_IIB"/>
</dbReference>
<keyword evidence="10 12" id="KW-0472">Membrane</keyword>
<dbReference type="InterPro" id="IPR003352">
    <property type="entry name" value="PTS_EIIC"/>
</dbReference>
<evidence type="ECO:0000256" key="4">
    <source>
        <dbReference type="ARBA" id="ARBA00022597"/>
    </source>
</evidence>
<dbReference type="InterPro" id="IPR018113">
    <property type="entry name" value="PTrfase_EIIB_Cys"/>
</dbReference>
<evidence type="ECO:0000256" key="1">
    <source>
        <dbReference type="ARBA" id="ARBA00004651"/>
    </source>
</evidence>
<comment type="subcellular location">
    <subcellularLocation>
        <location evidence="1">Cell membrane</location>
        <topology evidence="1">Multi-pass membrane protein</topology>
    </subcellularLocation>
</comment>
<dbReference type="PANTHER" id="PTHR30009">
    <property type="entry name" value="CYTOCHROME C-TYPE SYNTHESIS PROTEIN AND PTS TRANSMEMBRANE COMPONENT"/>
    <property type="match status" value="1"/>
</dbReference>
<organism evidence="15 16">
    <name type="scientific">Cetobacterium ceti</name>
    <dbReference type="NCBI Taxonomy" id="180163"/>
    <lineage>
        <taxon>Bacteria</taxon>
        <taxon>Fusobacteriati</taxon>
        <taxon>Fusobacteriota</taxon>
        <taxon>Fusobacteriia</taxon>
        <taxon>Fusobacteriales</taxon>
        <taxon>Fusobacteriaceae</taxon>
        <taxon>Cetobacterium</taxon>
    </lineage>
</organism>
<protein>
    <submittedName>
        <fullName evidence="15">PTS system N-acetylglucosamine-specific IIB component, Glc family /PTS system N-acetylglucosamine-specific IIC component, Glc family</fullName>
    </submittedName>
</protein>
<keyword evidence="6" id="KW-0598">Phosphotransferase system</keyword>
<reference evidence="15 16" key="1">
    <citation type="submission" date="2017-02" db="EMBL/GenBank/DDBJ databases">
        <authorList>
            <person name="Peterson S.W."/>
        </authorList>
    </citation>
    <scope>NUCLEOTIDE SEQUENCE [LARGE SCALE GENOMIC DNA]</scope>
    <source>
        <strain evidence="15 16">ATCC 700028</strain>
    </source>
</reference>
<feature type="active site" description="Phosphocysteine intermediate; for EIIB activity" evidence="11">
    <location>
        <position position="397"/>
    </location>
</feature>
<dbReference type="Pfam" id="PF02378">
    <property type="entry name" value="PTS_EIIC"/>
    <property type="match status" value="1"/>
</dbReference>
<feature type="transmembrane region" description="Helical" evidence="12">
    <location>
        <begin position="70"/>
        <end position="86"/>
    </location>
</feature>
<dbReference type="InterPro" id="IPR001996">
    <property type="entry name" value="PTS_IIB_1"/>
</dbReference>
<keyword evidence="5" id="KW-0808">Transferase</keyword>
<dbReference type="GO" id="GO:0019866">
    <property type="term" value="C:organelle inner membrane"/>
    <property type="evidence" value="ECO:0007669"/>
    <property type="project" value="InterPro"/>
</dbReference>
<dbReference type="GO" id="GO:0008982">
    <property type="term" value="F:protein-N(PI)-phosphohistidine-sugar phosphotransferase activity"/>
    <property type="evidence" value="ECO:0007669"/>
    <property type="project" value="InterPro"/>
</dbReference>
<gene>
    <name evidence="15" type="ORF">SAMN02745174_00853</name>
</gene>
<dbReference type="NCBIfam" id="TIGR01998">
    <property type="entry name" value="PTS-II-BC-nag"/>
    <property type="match status" value="1"/>
</dbReference>
<feature type="transmembrane region" description="Helical" evidence="12">
    <location>
        <begin position="130"/>
        <end position="150"/>
    </location>
</feature>
<dbReference type="CDD" id="cd00212">
    <property type="entry name" value="PTS_IIB_glc"/>
    <property type="match status" value="1"/>
</dbReference>